<accession>X0Z366</accession>
<feature type="non-terminal residue" evidence="1">
    <location>
        <position position="287"/>
    </location>
</feature>
<name>X0Z366_9ZZZZ</name>
<proteinExistence type="predicted"/>
<evidence type="ECO:0000313" key="1">
    <source>
        <dbReference type="EMBL" id="GAG54898.1"/>
    </source>
</evidence>
<gene>
    <name evidence="1" type="ORF">S01H4_11401</name>
</gene>
<dbReference type="EMBL" id="BART01004595">
    <property type="protein sequence ID" value="GAG54898.1"/>
    <property type="molecule type" value="Genomic_DNA"/>
</dbReference>
<protein>
    <submittedName>
        <fullName evidence="1">Uncharacterized protein</fullName>
    </submittedName>
</protein>
<dbReference type="AlphaFoldDB" id="X0Z366"/>
<comment type="caution">
    <text evidence="1">The sequence shown here is derived from an EMBL/GenBank/DDBJ whole genome shotgun (WGS) entry which is preliminary data.</text>
</comment>
<sequence>HSIFTFDYSPIYFGNYSFDFYLNDPYYTNPQYICNATFEYRDPTPEPDPDPYTEFTWTVSANESQIEVEITGHYVFVSRNGPITGGSMYAYVYRDGDYMDVIDLVTSHNFNSSTFIFDYSPIYFGNFSFDFYLNDPYLATPQLICNATFEHIEPPPDPDPYTEFSWAIVTTESHIRVTFSGHYVFVSGNGPITGGSMYAYVYRDGDYVDVIDLVTSHNFNSSIFTFDYSPIYFGNFSFDFYLNDPYLTTPQLICNATFEHIEPPPDPDPYTKFTWIILTTESWIEVN</sequence>
<reference evidence="1" key="1">
    <citation type="journal article" date="2014" name="Front. Microbiol.">
        <title>High frequency of phylogenetically diverse reductive dehalogenase-homologous genes in deep subseafloor sedimentary metagenomes.</title>
        <authorList>
            <person name="Kawai M."/>
            <person name="Futagami T."/>
            <person name="Toyoda A."/>
            <person name="Takaki Y."/>
            <person name="Nishi S."/>
            <person name="Hori S."/>
            <person name="Arai W."/>
            <person name="Tsubouchi T."/>
            <person name="Morono Y."/>
            <person name="Uchiyama I."/>
            <person name="Ito T."/>
            <person name="Fujiyama A."/>
            <person name="Inagaki F."/>
            <person name="Takami H."/>
        </authorList>
    </citation>
    <scope>NUCLEOTIDE SEQUENCE</scope>
    <source>
        <strain evidence="1">Expedition CK06-06</strain>
    </source>
</reference>
<organism evidence="1">
    <name type="scientific">marine sediment metagenome</name>
    <dbReference type="NCBI Taxonomy" id="412755"/>
    <lineage>
        <taxon>unclassified sequences</taxon>
        <taxon>metagenomes</taxon>
        <taxon>ecological metagenomes</taxon>
    </lineage>
</organism>
<feature type="non-terminal residue" evidence="1">
    <location>
        <position position="1"/>
    </location>
</feature>